<feature type="compositionally biased region" description="Low complexity" evidence="1">
    <location>
        <begin position="179"/>
        <end position="205"/>
    </location>
</feature>
<dbReference type="EMBL" id="MJEQ01002030">
    <property type="protein sequence ID" value="OIT28551.1"/>
    <property type="molecule type" value="Genomic_DNA"/>
</dbReference>
<protein>
    <recommendedName>
        <fullName evidence="4">DUF4378 domain-containing protein</fullName>
    </recommendedName>
</protein>
<accession>A0A314KGQ3</accession>
<dbReference type="OrthoDB" id="668456at2759"/>
<keyword evidence="3" id="KW-1185">Reference proteome</keyword>
<proteinExistence type="predicted"/>
<dbReference type="STRING" id="49451.A0A314KGQ3"/>
<reference evidence="2" key="1">
    <citation type="submission" date="2016-11" db="EMBL/GenBank/DDBJ databases">
        <title>The genome of Nicotiana attenuata.</title>
        <authorList>
            <person name="Xu S."/>
            <person name="Brockmoeller T."/>
            <person name="Gaquerel E."/>
            <person name="Navarro A."/>
            <person name="Kuhl H."/>
            <person name="Gase K."/>
            <person name="Ling Z."/>
            <person name="Zhou W."/>
            <person name="Kreitzer C."/>
            <person name="Stanke M."/>
            <person name="Tang H."/>
            <person name="Lyons E."/>
            <person name="Pandey P."/>
            <person name="Pandey S.P."/>
            <person name="Timmermann B."/>
            <person name="Baldwin I.T."/>
        </authorList>
    </citation>
    <scope>NUCLEOTIDE SEQUENCE [LARGE SCALE GENOMIC DNA]</scope>
    <source>
        <strain evidence="2">UT</strain>
    </source>
</reference>
<dbReference type="Gramene" id="OIT28551">
    <property type="protein sequence ID" value="OIT28551"/>
    <property type="gene ID" value="A4A49_18133"/>
</dbReference>
<name>A0A314KGQ3_NICAT</name>
<organism evidence="2 3">
    <name type="scientific">Nicotiana attenuata</name>
    <name type="common">Coyote tobacco</name>
    <dbReference type="NCBI Taxonomy" id="49451"/>
    <lineage>
        <taxon>Eukaryota</taxon>
        <taxon>Viridiplantae</taxon>
        <taxon>Streptophyta</taxon>
        <taxon>Embryophyta</taxon>
        <taxon>Tracheophyta</taxon>
        <taxon>Spermatophyta</taxon>
        <taxon>Magnoliopsida</taxon>
        <taxon>eudicotyledons</taxon>
        <taxon>Gunneridae</taxon>
        <taxon>Pentapetalae</taxon>
        <taxon>asterids</taxon>
        <taxon>lamiids</taxon>
        <taxon>Solanales</taxon>
        <taxon>Solanaceae</taxon>
        <taxon>Nicotianoideae</taxon>
        <taxon>Nicotianeae</taxon>
        <taxon>Nicotiana</taxon>
    </lineage>
</organism>
<evidence type="ECO:0000256" key="1">
    <source>
        <dbReference type="SAM" id="MobiDB-lite"/>
    </source>
</evidence>
<evidence type="ECO:0008006" key="4">
    <source>
        <dbReference type="Google" id="ProtNLM"/>
    </source>
</evidence>
<dbReference type="PANTHER" id="PTHR33623:SF4">
    <property type="entry name" value="DUF4378 DOMAIN-CONTAINING PROTEIN"/>
    <property type="match status" value="1"/>
</dbReference>
<dbReference type="AlphaFoldDB" id="A0A314KGQ3"/>
<feature type="compositionally biased region" description="Polar residues" evidence="1">
    <location>
        <begin position="345"/>
        <end position="358"/>
    </location>
</feature>
<dbReference type="PANTHER" id="PTHR33623">
    <property type="entry name" value="OS04G0572500 PROTEIN"/>
    <property type="match status" value="1"/>
</dbReference>
<comment type="caution">
    <text evidence="2">The sequence shown here is derived from an EMBL/GenBank/DDBJ whole genome shotgun (WGS) entry which is preliminary data.</text>
</comment>
<feature type="region of interest" description="Disordered" evidence="1">
    <location>
        <begin position="106"/>
        <end position="127"/>
    </location>
</feature>
<sequence>MDSKLMKPLPKQLMLKDYLLDDLSSCSSSGFRSYPRRQCCTTVRFLLEIDLKNKYQPAPPPPYMKNAKSLLKTRPKPAPPSATVSAFQKASVAVINAVKHLPFAGARSPLSSSPSKKKKKPMMKTIFPRSLSRKLKRSFWKRGDHKEIHWWTSFNRLDKEELKPPVFSPVITAITAGDSNSSMSVSVSESQSKSKSNSNSWSDSDFTASSDNNSLQTSSGNSEVNSTETENDVAASKSLGTEKVINSKKVGATTGDDSPDSTVSSHGSTTNSPNKKKHWPNEEKEQCSPVSILDCPFGDEDEVSSPFQHRLARVEGTTKKLMKKIQRFECLTQLEPLNLEKRIVSSESESESPLTNTSETEVEEQEEDKQTVESKALELVQELKASLPSYNMKLKAEKLLLDFFKERILNACEHSEELTRGDAFNNKLLQIAKDWINGKPIEVLLDWKVQENRMAYIRDIESRGEWKSTNLEKQEVILELEVEVFASLMNELLLDIIFS</sequence>
<feature type="region of interest" description="Disordered" evidence="1">
    <location>
        <begin position="343"/>
        <end position="373"/>
    </location>
</feature>
<evidence type="ECO:0000313" key="2">
    <source>
        <dbReference type="EMBL" id="OIT28551.1"/>
    </source>
</evidence>
<feature type="region of interest" description="Disordered" evidence="1">
    <location>
        <begin position="179"/>
        <end position="287"/>
    </location>
</feature>
<dbReference type="Proteomes" id="UP000187609">
    <property type="component" value="Unassembled WGS sequence"/>
</dbReference>
<evidence type="ECO:0000313" key="3">
    <source>
        <dbReference type="Proteomes" id="UP000187609"/>
    </source>
</evidence>
<dbReference type="KEGG" id="nau:109212519"/>
<feature type="compositionally biased region" description="Polar residues" evidence="1">
    <location>
        <begin position="206"/>
        <end position="228"/>
    </location>
</feature>
<gene>
    <name evidence="2" type="ORF">A4A49_18133</name>
</gene>
<dbReference type="SMR" id="A0A314KGQ3"/>
<feature type="compositionally biased region" description="Polar residues" evidence="1">
    <location>
        <begin position="260"/>
        <end position="273"/>
    </location>
</feature>